<proteinExistence type="predicted"/>
<name>A0ABD3A3E0_9GENT</name>
<dbReference type="AlphaFoldDB" id="A0ABD3A3E0"/>
<dbReference type="PANTHER" id="PTHR48049">
    <property type="entry name" value="GLYCOSYLTRANSFERASE"/>
    <property type="match status" value="1"/>
</dbReference>
<reference evidence="1 2" key="1">
    <citation type="submission" date="2024-11" db="EMBL/GenBank/DDBJ databases">
        <title>A near-complete genome assembly of Cinchona calisaya.</title>
        <authorList>
            <person name="Lian D.C."/>
            <person name="Zhao X.W."/>
            <person name="Wei L."/>
        </authorList>
    </citation>
    <scope>NUCLEOTIDE SEQUENCE [LARGE SCALE GENOMIC DNA]</scope>
    <source>
        <tissue evidence="1">Nenye</tissue>
    </source>
</reference>
<dbReference type="InterPro" id="IPR050481">
    <property type="entry name" value="UDP-glycosyltransf_plant"/>
</dbReference>
<accession>A0ABD3A3E0</accession>
<dbReference type="PANTHER" id="PTHR48049:SF60">
    <property type="entry name" value="UDP-GLYCOSYLTRANSFERASE 91B1"/>
    <property type="match status" value="1"/>
</dbReference>
<protein>
    <submittedName>
        <fullName evidence="1">Uncharacterized protein</fullName>
    </submittedName>
</protein>
<sequence length="140" mass="15997">MDSVSYKFRVQLIRVEMYSGDVKLVSARIGHIGCNIIVIRHCLEYEPLSLNLLEQLHHQPIVPLGLMPPNDQETESNDKNETWVSIKVRLNKQKKLSVVFIASGNEVRLSQDKVTELALGLELSGLNSFHGDAKWVFWRE</sequence>
<evidence type="ECO:0000313" key="1">
    <source>
        <dbReference type="EMBL" id="KAL3524972.1"/>
    </source>
</evidence>
<evidence type="ECO:0000313" key="2">
    <source>
        <dbReference type="Proteomes" id="UP001630127"/>
    </source>
</evidence>
<dbReference type="SUPFAM" id="SSF53756">
    <property type="entry name" value="UDP-Glycosyltransferase/glycogen phosphorylase"/>
    <property type="match status" value="1"/>
</dbReference>
<comment type="caution">
    <text evidence="1">The sequence shown here is derived from an EMBL/GenBank/DDBJ whole genome shotgun (WGS) entry which is preliminary data.</text>
</comment>
<keyword evidence="2" id="KW-1185">Reference proteome</keyword>
<dbReference type="EMBL" id="JBJUIK010000006">
    <property type="protein sequence ID" value="KAL3524972.1"/>
    <property type="molecule type" value="Genomic_DNA"/>
</dbReference>
<dbReference type="Gene3D" id="3.40.50.2000">
    <property type="entry name" value="Glycogen Phosphorylase B"/>
    <property type="match status" value="2"/>
</dbReference>
<organism evidence="1 2">
    <name type="scientific">Cinchona calisaya</name>
    <dbReference type="NCBI Taxonomy" id="153742"/>
    <lineage>
        <taxon>Eukaryota</taxon>
        <taxon>Viridiplantae</taxon>
        <taxon>Streptophyta</taxon>
        <taxon>Embryophyta</taxon>
        <taxon>Tracheophyta</taxon>
        <taxon>Spermatophyta</taxon>
        <taxon>Magnoliopsida</taxon>
        <taxon>eudicotyledons</taxon>
        <taxon>Gunneridae</taxon>
        <taxon>Pentapetalae</taxon>
        <taxon>asterids</taxon>
        <taxon>lamiids</taxon>
        <taxon>Gentianales</taxon>
        <taxon>Rubiaceae</taxon>
        <taxon>Cinchonoideae</taxon>
        <taxon>Cinchoneae</taxon>
        <taxon>Cinchona</taxon>
    </lineage>
</organism>
<dbReference type="Proteomes" id="UP001630127">
    <property type="component" value="Unassembled WGS sequence"/>
</dbReference>
<gene>
    <name evidence="1" type="ORF">ACH5RR_013344</name>
</gene>